<dbReference type="PANTHER" id="PTHR21248">
    <property type="entry name" value="CARDIOLIPIN SYNTHASE"/>
    <property type="match status" value="1"/>
</dbReference>
<keyword evidence="2" id="KW-1003">Cell membrane</keyword>
<evidence type="ECO:0000256" key="4">
    <source>
        <dbReference type="ARBA" id="ARBA00022692"/>
    </source>
</evidence>
<accession>A0A9X2FL84</accession>
<feature type="transmembrane region" description="Helical" evidence="9">
    <location>
        <begin position="20"/>
        <end position="39"/>
    </location>
</feature>
<evidence type="ECO:0000256" key="6">
    <source>
        <dbReference type="ARBA" id="ARBA00022989"/>
    </source>
</evidence>
<dbReference type="InterPro" id="IPR022924">
    <property type="entry name" value="Cardiolipin_synthase"/>
</dbReference>
<comment type="caution">
    <text evidence="11">The sequence shown here is derived from an EMBL/GenBank/DDBJ whole genome shotgun (WGS) entry which is preliminary data.</text>
</comment>
<dbReference type="RefSeq" id="WP_253361915.1">
    <property type="nucleotide sequence ID" value="NZ_JAIULA010000024.1"/>
</dbReference>
<dbReference type="Proteomes" id="UP001139006">
    <property type="component" value="Unassembled WGS sequence"/>
</dbReference>
<proteinExistence type="predicted"/>
<feature type="domain" description="PLD phosphodiesterase" evidence="10">
    <location>
        <begin position="435"/>
        <end position="462"/>
    </location>
</feature>
<evidence type="ECO:0000259" key="10">
    <source>
        <dbReference type="PROSITE" id="PS50035"/>
    </source>
</evidence>
<dbReference type="SMART" id="SM00155">
    <property type="entry name" value="PLDc"/>
    <property type="match status" value="2"/>
</dbReference>
<keyword evidence="12" id="KW-1185">Reference proteome</keyword>
<evidence type="ECO:0000256" key="1">
    <source>
        <dbReference type="ARBA" id="ARBA00004236"/>
    </source>
</evidence>
<dbReference type="CDD" id="cd09160">
    <property type="entry name" value="PLDc_SMU_988_like_2"/>
    <property type="match status" value="1"/>
</dbReference>
<keyword evidence="5" id="KW-0677">Repeat</keyword>
<dbReference type="InterPro" id="IPR001736">
    <property type="entry name" value="PLipase_D/transphosphatidylase"/>
</dbReference>
<name>A0A9X2FL84_9LACO</name>
<evidence type="ECO:0000313" key="12">
    <source>
        <dbReference type="Proteomes" id="UP001139006"/>
    </source>
</evidence>
<evidence type="ECO:0000256" key="7">
    <source>
        <dbReference type="ARBA" id="ARBA00023136"/>
    </source>
</evidence>
<sequence length="522" mass="60079">MEKKGMSLLEKSKSGILRVVFSRIGLVICLLLLQIFWIFSLFKWFSQEFSNYALFVVIFDIIMVLYLVNSNIDPSAKMTWLLLITLAPLLGSCLLLYTQRDIGHRALHKRILDLIKQSKENLKEDKKALEQLAIENPSLGGLAYYLRNCNERFPVYCNSKVKYFPSGETKFNEMLIELKKAQHFIFVEYFIIAEGEMWGKILEILAQKAAEGVEVRVMYDGMCEFTTLTNDYPKRLEKLGINCKMFSPIRPFVSTYYNYRDHRKILVIDGEVAFTGGVNLADEYINRIERFGHWKDTAVMVRGEAVKTFTQLFLQMWNITESNAEFLKYMQIQPQKLQNSSGYIIPYADVPLEEDKVSENVYMDILNGAKKYVHIMTPYLILDGKMEHALIFAAKRGVDVELILPGIPDKKIPYALAKTHFKNLISAGVKIYLYTPGFIHAKSFVSDNTTAIVGTVNLDYRSLYHHFECALLMYMSDCVEQIERDFIDTRNSSEKVTLETLKQEKISIKLIGICAKTIAPLL</sequence>
<reference evidence="11 12" key="1">
    <citation type="journal article" date="2023" name="Int. J. Syst. Evol. Microbiol.">
        <title>Ligilactobacillus ubinensis sp. nov., a novel species isolated from the wild ferment of a durian fruit (Durio zibethinus).</title>
        <authorList>
            <person name="Heng Y.C."/>
            <person name="Menon N."/>
            <person name="Chen B."/>
            <person name="Loo B.Z.L."/>
            <person name="Wong G.W.J."/>
            <person name="Lim A.C.H."/>
            <person name="Silvaraju S."/>
            <person name="Kittelmann S."/>
        </authorList>
    </citation>
    <scope>NUCLEOTIDE SEQUENCE [LARGE SCALE GENOMIC DNA]</scope>
    <source>
        <strain evidence="11 12">WILCCON 0076</strain>
    </source>
</reference>
<protein>
    <recommendedName>
        <fullName evidence="8">Cardiolipin synthase</fullName>
        <ecNumber evidence="8">2.7.8.-</ecNumber>
    </recommendedName>
</protein>
<dbReference type="NCBIfam" id="TIGR04265">
    <property type="entry name" value="bac_cardiolipin"/>
    <property type="match status" value="1"/>
</dbReference>
<keyword evidence="3" id="KW-0808">Transferase</keyword>
<evidence type="ECO:0000313" key="11">
    <source>
        <dbReference type="EMBL" id="MCP0887752.1"/>
    </source>
</evidence>
<evidence type="ECO:0000256" key="8">
    <source>
        <dbReference type="NCBIfam" id="TIGR04265"/>
    </source>
</evidence>
<feature type="transmembrane region" description="Helical" evidence="9">
    <location>
        <begin position="51"/>
        <end position="68"/>
    </location>
</feature>
<keyword evidence="6 9" id="KW-1133">Transmembrane helix</keyword>
<evidence type="ECO:0000256" key="5">
    <source>
        <dbReference type="ARBA" id="ARBA00022737"/>
    </source>
</evidence>
<dbReference type="InterPro" id="IPR025202">
    <property type="entry name" value="PLD-like_dom"/>
</dbReference>
<dbReference type="Gene3D" id="3.30.870.10">
    <property type="entry name" value="Endonuclease Chain A"/>
    <property type="match status" value="2"/>
</dbReference>
<dbReference type="GO" id="GO:0032049">
    <property type="term" value="P:cardiolipin biosynthetic process"/>
    <property type="evidence" value="ECO:0007669"/>
    <property type="project" value="UniProtKB-UniRule"/>
</dbReference>
<dbReference type="PROSITE" id="PS50035">
    <property type="entry name" value="PLD"/>
    <property type="match status" value="2"/>
</dbReference>
<dbReference type="SUPFAM" id="SSF56024">
    <property type="entry name" value="Phospholipase D/nuclease"/>
    <property type="match status" value="2"/>
</dbReference>
<dbReference type="PANTHER" id="PTHR21248:SF22">
    <property type="entry name" value="PHOSPHOLIPASE D"/>
    <property type="match status" value="1"/>
</dbReference>
<gene>
    <name evidence="11" type="primary">cls</name>
    <name evidence="11" type="ORF">LB941_10450</name>
</gene>
<comment type="subcellular location">
    <subcellularLocation>
        <location evidence="1">Cell membrane</location>
    </subcellularLocation>
</comment>
<feature type="domain" description="PLD phosphodiesterase" evidence="10">
    <location>
        <begin position="257"/>
        <end position="284"/>
    </location>
</feature>
<evidence type="ECO:0000256" key="9">
    <source>
        <dbReference type="SAM" id="Phobius"/>
    </source>
</evidence>
<dbReference type="EC" id="2.7.8.-" evidence="8"/>
<evidence type="ECO:0000256" key="3">
    <source>
        <dbReference type="ARBA" id="ARBA00022679"/>
    </source>
</evidence>
<feature type="transmembrane region" description="Helical" evidence="9">
    <location>
        <begin position="80"/>
        <end position="98"/>
    </location>
</feature>
<dbReference type="Pfam" id="PF13091">
    <property type="entry name" value="PLDc_2"/>
    <property type="match status" value="2"/>
</dbReference>
<dbReference type="GO" id="GO:0008808">
    <property type="term" value="F:cardiolipin synthase activity"/>
    <property type="evidence" value="ECO:0007669"/>
    <property type="project" value="UniProtKB-UniRule"/>
</dbReference>
<dbReference type="EMBL" id="JAIULA010000024">
    <property type="protein sequence ID" value="MCP0887752.1"/>
    <property type="molecule type" value="Genomic_DNA"/>
</dbReference>
<dbReference type="GO" id="GO:0005886">
    <property type="term" value="C:plasma membrane"/>
    <property type="evidence" value="ECO:0007669"/>
    <property type="project" value="UniProtKB-SubCell"/>
</dbReference>
<dbReference type="AlphaFoldDB" id="A0A9X2FL84"/>
<dbReference type="CDD" id="cd09154">
    <property type="entry name" value="PLDc_SMU_988_like_1"/>
    <property type="match status" value="1"/>
</dbReference>
<evidence type="ECO:0000256" key="2">
    <source>
        <dbReference type="ARBA" id="ARBA00022475"/>
    </source>
</evidence>
<keyword evidence="7 9" id="KW-0472">Membrane</keyword>
<keyword evidence="4 9" id="KW-0812">Transmembrane</keyword>
<organism evidence="11 12">
    <name type="scientific">Ligilactobacillus ubinensis</name>
    <dbReference type="NCBI Taxonomy" id="2876789"/>
    <lineage>
        <taxon>Bacteria</taxon>
        <taxon>Bacillati</taxon>
        <taxon>Bacillota</taxon>
        <taxon>Bacilli</taxon>
        <taxon>Lactobacillales</taxon>
        <taxon>Lactobacillaceae</taxon>
        <taxon>Ligilactobacillus</taxon>
    </lineage>
</organism>